<name>A0ABX6JYB6_9MICO</name>
<dbReference type="Gene3D" id="3.60.10.10">
    <property type="entry name" value="Endonuclease/exonuclease/phosphatase"/>
    <property type="match status" value="1"/>
</dbReference>
<reference evidence="1 2" key="1">
    <citation type="submission" date="2020-03" db="EMBL/GenBank/DDBJ databases">
        <title>Leucobacter sp. nov., isolated from beetles.</title>
        <authorList>
            <person name="Hyun D.-W."/>
            <person name="Bae J.-W."/>
        </authorList>
    </citation>
    <scope>NUCLEOTIDE SEQUENCE [LARGE SCALE GENOMIC DNA]</scope>
    <source>
        <strain evidence="1 2">HDW9A</strain>
    </source>
</reference>
<accession>A0ABX6JYB6</accession>
<proteinExistence type="predicted"/>
<dbReference type="EMBL" id="CP049933">
    <property type="protein sequence ID" value="QIM19315.1"/>
    <property type="molecule type" value="Genomic_DNA"/>
</dbReference>
<dbReference type="RefSeq" id="WP_166331558.1">
    <property type="nucleotide sequence ID" value="NZ_CP049933.1"/>
</dbReference>
<evidence type="ECO:0000313" key="1">
    <source>
        <dbReference type="EMBL" id="QIM19315.1"/>
    </source>
</evidence>
<evidence type="ECO:0008006" key="3">
    <source>
        <dbReference type="Google" id="ProtNLM"/>
    </source>
</evidence>
<organism evidence="1 2">
    <name type="scientific">Leucobacter coleopterorum</name>
    <dbReference type="NCBI Taxonomy" id="2714933"/>
    <lineage>
        <taxon>Bacteria</taxon>
        <taxon>Bacillati</taxon>
        <taxon>Actinomycetota</taxon>
        <taxon>Actinomycetes</taxon>
        <taxon>Micrococcales</taxon>
        <taxon>Microbacteriaceae</taxon>
        <taxon>Leucobacter</taxon>
    </lineage>
</organism>
<keyword evidence="2" id="KW-1185">Reference proteome</keyword>
<sequence length="221" mass="23993">MLTPTQGQVFVSAKFQRVGSTHGANKLVVTNVHLPTENSFSPGEKTLRDGTKFPSAYAQSTAYQRELAKRIARNTGSNACAAVCASPSVETPTVPMMITGDFNAVYQKTSKTAAENAIQTGPYALINYTGYKFQGPDYTKPAKDTPELAAWGTNLPNETIMGDGVVIDHALLKVPADTLKVRSYSVTSMRLNTSSVDTNLKDYLASDHRMIVAQYQLQYVS</sequence>
<protein>
    <recommendedName>
        <fullName evidence="3">Endonuclease/Exonuclease/phosphatase family protein</fullName>
    </recommendedName>
</protein>
<dbReference type="Proteomes" id="UP000503441">
    <property type="component" value="Chromosome"/>
</dbReference>
<dbReference type="InterPro" id="IPR036691">
    <property type="entry name" value="Endo/exonu/phosph_ase_sf"/>
</dbReference>
<dbReference type="SUPFAM" id="SSF56219">
    <property type="entry name" value="DNase I-like"/>
    <property type="match status" value="1"/>
</dbReference>
<gene>
    <name evidence="1" type="ORF">G7066_13385</name>
</gene>
<evidence type="ECO:0000313" key="2">
    <source>
        <dbReference type="Proteomes" id="UP000503441"/>
    </source>
</evidence>